<evidence type="ECO:0000313" key="4">
    <source>
        <dbReference type="EMBL" id="CAA0823248.1"/>
    </source>
</evidence>
<dbReference type="GO" id="GO:0003838">
    <property type="term" value="F:sterol 24-C-methyltransferase activity"/>
    <property type="evidence" value="ECO:0007669"/>
    <property type="project" value="TreeGrafter"/>
</dbReference>
<organism evidence="4 5">
    <name type="scientific">Striga hermonthica</name>
    <name type="common">Purple witchweed</name>
    <name type="synonym">Buchnera hermonthica</name>
    <dbReference type="NCBI Taxonomy" id="68872"/>
    <lineage>
        <taxon>Eukaryota</taxon>
        <taxon>Viridiplantae</taxon>
        <taxon>Streptophyta</taxon>
        <taxon>Embryophyta</taxon>
        <taxon>Tracheophyta</taxon>
        <taxon>Spermatophyta</taxon>
        <taxon>Magnoliopsida</taxon>
        <taxon>eudicotyledons</taxon>
        <taxon>Gunneridae</taxon>
        <taxon>Pentapetalae</taxon>
        <taxon>asterids</taxon>
        <taxon>lamiids</taxon>
        <taxon>Lamiales</taxon>
        <taxon>Orobanchaceae</taxon>
        <taxon>Buchnereae</taxon>
        <taxon>Striga</taxon>
    </lineage>
</organism>
<feature type="non-terminal residue" evidence="4">
    <location>
        <position position="1"/>
    </location>
</feature>
<protein>
    <submittedName>
        <fullName evidence="4">Cycloartenol-C-24-methyltransferase</fullName>
    </submittedName>
</protein>
<keyword evidence="5" id="KW-1185">Reference proteome</keyword>
<name>A0A9N7N5P8_STRHE</name>
<gene>
    <name evidence="4" type="ORF">SHERM_20415</name>
</gene>
<dbReference type="PANTHER" id="PTHR44068:SF1">
    <property type="entry name" value="HYPOTHETICAL LOC100005854"/>
    <property type="match status" value="1"/>
</dbReference>
<proteinExistence type="predicted"/>
<dbReference type="EMBL" id="CACSLK010024540">
    <property type="protein sequence ID" value="CAA0823248.1"/>
    <property type="molecule type" value="Genomic_DNA"/>
</dbReference>
<dbReference type="GO" id="GO:0016126">
    <property type="term" value="P:sterol biosynthetic process"/>
    <property type="evidence" value="ECO:0007669"/>
    <property type="project" value="TreeGrafter"/>
</dbReference>
<dbReference type="InterPro" id="IPR050447">
    <property type="entry name" value="Erg6_SMT_methyltransf"/>
</dbReference>
<dbReference type="Pfam" id="PF08498">
    <property type="entry name" value="Sterol_MT_C"/>
    <property type="match status" value="1"/>
</dbReference>
<dbReference type="GO" id="GO:0005783">
    <property type="term" value="C:endoplasmic reticulum"/>
    <property type="evidence" value="ECO:0007669"/>
    <property type="project" value="TreeGrafter"/>
</dbReference>
<evidence type="ECO:0000256" key="1">
    <source>
        <dbReference type="ARBA" id="ARBA00022603"/>
    </source>
</evidence>
<dbReference type="GO" id="GO:0032259">
    <property type="term" value="P:methylation"/>
    <property type="evidence" value="ECO:0007669"/>
    <property type="project" value="UniProtKB-KW"/>
</dbReference>
<dbReference type="PANTHER" id="PTHR44068">
    <property type="entry name" value="ZGC:194242"/>
    <property type="match status" value="1"/>
</dbReference>
<dbReference type="OrthoDB" id="4310724at2759"/>
<comment type="caution">
    <text evidence="4">The sequence shown here is derived from an EMBL/GenBank/DDBJ whole genome shotgun (WGS) entry which is preliminary data.</text>
</comment>
<dbReference type="AlphaFoldDB" id="A0A9N7N5P8"/>
<evidence type="ECO:0000256" key="2">
    <source>
        <dbReference type="ARBA" id="ARBA00022679"/>
    </source>
</evidence>
<evidence type="ECO:0000313" key="5">
    <source>
        <dbReference type="Proteomes" id="UP001153555"/>
    </source>
</evidence>
<keyword evidence="2" id="KW-0808">Transferase</keyword>
<feature type="domain" description="Sterol methyltransferase C-terminal" evidence="3">
    <location>
        <begin position="27"/>
        <end position="57"/>
    </location>
</feature>
<sequence length="92" mass="10706">LFGKKDLAKNSPVPWYLPIDTSHVLISSFRLTALRRFFTRNMVTVLEKLGVAHKGSHLFSLFCFYMKEIFTSVFLRRWSLSPTRCRGVLPAR</sequence>
<dbReference type="InterPro" id="IPR013705">
    <property type="entry name" value="Sterol_MeTrfase_C"/>
</dbReference>
<accession>A0A9N7N5P8</accession>
<reference evidence="4" key="1">
    <citation type="submission" date="2019-12" db="EMBL/GenBank/DDBJ databases">
        <authorList>
            <person name="Scholes J."/>
        </authorList>
    </citation>
    <scope>NUCLEOTIDE SEQUENCE</scope>
</reference>
<feature type="non-terminal residue" evidence="4">
    <location>
        <position position="92"/>
    </location>
</feature>
<keyword evidence="1" id="KW-0489">Methyltransferase</keyword>
<dbReference type="Proteomes" id="UP001153555">
    <property type="component" value="Unassembled WGS sequence"/>
</dbReference>
<evidence type="ECO:0000259" key="3">
    <source>
        <dbReference type="Pfam" id="PF08498"/>
    </source>
</evidence>